<dbReference type="GO" id="GO:0048309">
    <property type="term" value="P:endoplasmic reticulum inheritance"/>
    <property type="evidence" value="ECO:0007669"/>
    <property type="project" value="TreeGrafter"/>
</dbReference>
<feature type="transmembrane region" description="Helical" evidence="1">
    <location>
        <begin position="37"/>
        <end position="57"/>
    </location>
</feature>
<dbReference type="PANTHER" id="PTHR31726:SF2">
    <property type="entry name" value="PROTEIN ICE2"/>
    <property type="match status" value="1"/>
</dbReference>
<evidence type="ECO:0000256" key="1">
    <source>
        <dbReference type="SAM" id="Phobius"/>
    </source>
</evidence>
<dbReference type="STRING" id="1173061.A0A0J9X7M5"/>
<keyword evidence="1 2" id="KW-0812">Transmembrane</keyword>
<dbReference type="GO" id="GO:0005789">
    <property type="term" value="C:endoplasmic reticulum membrane"/>
    <property type="evidence" value="ECO:0007669"/>
    <property type="project" value="TreeGrafter"/>
</dbReference>
<feature type="transmembrane region" description="Helical" evidence="1">
    <location>
        <begin position="12"/>
        <end position="31"/>
    </location>
</feature>
<reference evidence="2" key="1">
    <citation type="submission" date="2014-03" db="EMBL/GenBank/DDBJ databases">
        <authorList>
            <person name="Casaregola S."/>
        </authorList>
    </citation>
    <scope>NUCLEOTIDE SEQUENCE [LARGE SCALE GENOMIC DNA]</scope>
    <source>
        <strain evidence="2">CLIB 918</strain>
    </source>
</reference>
<feature type="transmembrane region" description="Helical" evidence="1">
    <location>
        <begin position="190"/>
        <end position="212"/>
    </location>
</feature>
<gene>
    <name evidence="2" type="ORF">BN980_GECA04s06335g</name>
</gene>
<dbReference type="GO" id="GO:0000921">
    <property type="term" value="P:septin ring assembly"/>
    <property type="evidence" value="ECO:0007669"/>
    <property type="project" value="TreeGrafter"/>
</dbReference>
<dbReference type="GO" id="GO:0032541">
    <property type="term" value="C:cortical endoplasmic reticulum"/>
    <property type="evidence" value="ECO:0007669"/>
    <property type="project" value="TreeGrafter"/>
</dbReference>
<dbReference type="PANTHER" id="PTHR31726">
    <property type="entry name" value="PROTEIN ICE2"/>
    <property type="match status" value="1"/>
</dbReference>
<evidence type="ECO:0000313" key="3">
    <source>
        <dbReference type="Proteomes" id="UP000242525"/>
    </source>
</evidence>
<keyword evidence="3" id="KW-1185">Reference proteome</keyword>
<proteinExistence type="predicted"/>
<accession>A0A0J9X7M5</accession>
<feature type="transmembrane region" description="Helical" evidence="1">
    <location>
        <begin position="453"/>
        <end position="475"/>
    </location>
</feature>
<feature type="transmembrane region" description="Helical" evidence="1">
    <location>
        <begin position="526"/>
        <end position="545"/>
    </location>
</feature>
<feature type="transmembrane region" description="Helical" evidence="1">
    <location>
        <begin position="69"/>
        <end position="93"/>
    </location>
</feature>
<dbReference type="InterPro" id="IPR013635">
    <property type="entry name" value="Ice2"/>
</dbReference>
<feature type="transmembrane region" description="Helical" evidence="1">
    <location>
        <begin position="224"/>
        <end position="251"/>
    </location>
</feature>
<sequence>MPAYLRQAFNTVSSLMDISLIVLTIPLAFDVGGENCGIAYTLTLITFHAALSTLRILGKNTKISFIFSFLYHLQRLIIPSLLIFHLSVFSPAIKSVSAMVVPPYTEKRVELWLNLIQPWAWFIKNSTPLFTLMEGFCTLLFLQTAGRLSSWLVRKSDAWIIAQLLGSSCAFSTSMYFLYRIYKLPIDISLFNVALITLVLISTTIVAFYGILSRRGNMVESSLLFSYIVYCLYFTFTDFQSTLSVSSILYFFTAPSPSDIPALPPLIINSYTSIASTIAAYIPAGFKTVFHFFRGTVSTVTPSVFVSLSYRLLVLLAATRIVLVVHKVSRSRRNSSATLCDMKTQPIEEPIRSEFDRYRDADRFGDVFYDDDSKTPEFNQDYEDEEDFIEASNLDDYDYKSDDETCTDLDINMLHQKLESIEPHAPEGEASFSTYSSELLEQLQHKPKSKYQAIQFVVMAYAPCLLIAVYTHLLVQHMSLFSIYNQAEADPLSASTSTAATTAAVESIAKWTWLHGWADPRDSWQFWGWINMFTTLIVYTLELAYGQKGNPQEIIG</sequence>
<feature type="transmembrane region" description="Helical" evidence="1">
    <location>
        <begin position="304"/>
        <end position="325"/>
    </location>
</feature>
<keyword evidence="1" id="KW-1133">Transmembrane helix</keyword>
<evidence type="ECO:0000313" key="2">
    <source>
        <dbReference type="EMBL" id="CDO53220.1"/>
    </source>
</evidence>
<organism evidence="2 3">
    <name type="scientific">Geotrichum candidum</name>
    <name type="common">Oospora lactis</name>
    <name type="synonym">Dipodascus geotrichum</name>
    <dbReference type="NCBI Taxonomy" id="1173061"/>
    <lineage>
        <taxon>Eukaryota</taxon>
        <taxon>Fungi</taxon>
        <taxon>Dikarya</taxon>
        <taxon>Ascomycota</taxon>
        <taxon>Saccharomycotina</taxon>
        <taxon>Dipodascomycetes</taxon>
        <taxon>Dipodascales</taxon>
        <taxon>Dipodascaceae</taxon>
        <taxon>Geotrichum</taxon>
    </lineage>
</organism>
<dbReference type="Proteomes" id="UP000242525">
    <property type="component" value="Unassembled WGS sequence"/>
</dbReference>
<dbReference type="AlphaFoldDB" id="A0A0J9X7M5"/>
<dbReference type="OrthoDB" id="5577218at2759"/>
<dbReference type="GO" id="GO:0097038">
    <property type="term" value="C:perinuclear endoplasmic reticulum"/>
    <property type="evidence" value="ECO:0007669"/>
    <property type="project" value="TreeGrafter"/>
</dbReference>
<feature type="transmembrane region" description="Helical" evidence="1">
    <location>
        <begin position="158"/>
        <end position="178"/>
    </location>
</feature>
<feature type="transmembrane region" description="Helical" evidence="1">
    <location>
        <begin position="263"/>
        <end position="284"/>
    </location>
</feature>
<dbReference type="EMBL" id="CCBN010000004">
    <property type="protein sequence ID" value="CDO53220.1"/>
    <property type="molecule type" value="Genomic_DNA"/>
</dbReference>
<name>A0A0J9X7M5_GEOCN</name>
<comment type="caution">
    <text evidence="2">The sequence shown here is derived from an EMBL/GenBank/DDBJ whole genome shotgun (WGS) entry which is preliminary data.</text>
</comment>
<protein>
    <submittedName>
        <fullName evidence="2">Similar to Saccharomyces cerevisiae YIL090W ICE2 Integral ER membrane protein with type-III transmembrane domains</fullName>
    </submittedName>
</protein>
<dbReference type="Pfam" id="PF08426">
    <property type="entry name" value="ICE2"/>
    <property type="match status" value="1"/>
</dbReference>
<keyword evidence="1" id="KW-0472">Membrane</keyword>